<keyword evidence="1" id="KW-0812">Transmembrane</keyword>
<evidence type="ECO:0000313" key="3">
    <source>
        <dbReference type="Proteomes" id="UP000594459"/>
    </source>
</evidence>
<organism evidence="2 3">
    <name type="scientific">Qipengyuania soli</name>
    <dbReference type="NCBI Taxonomy" id="2782568"/>
    <lineage>
        <taxon>Bacteria</taxon>
        <taxon>Pseudomonadati</taxon>
        <taxon>Pseudomonadota</taxon>
        <taxon>Alphaproteobacteria</taxon>
        <taxon>Sphingomonadales</taxon>
        <taxon>Erythrobacteraceae</taxon>
        <taxon>Qipengyuania</taxon>
    </lineage>
</organism>
<protein>
    <recommendedName>
        <fullName evidence="4">DUF4386 family protein</fullName>
    </recommendedName>
</protein>
<accession>A0A7S8F6W4</accession>
<dbReference type="KEGG" id="qso:IRL76_06870"/>
<keyword evidence="3" id="KW-1185">Reference proteome</keyword>
<feature type="transmembrane region" description="Helical" evidence="1">
    <location>
        <begin position="148"/>
        <end position="164"/>
    </location>
</feature>
<feature type="transmembrane region" description="Helical" evidence="1">
    <location>
        <begin position="7"/>
        <end position="30"/>
    </location>
</feature>
<feature type="transmembrane region" description="Helical" evidence="1">
    <location>
        <begin position="98"/>
        <end position="115"/>
    </location>
</feature>
<evidence type="ECO:0000256" key="1">
    <source>
        <dbReference type="SAM" id="Phobius"/>
    </source>
</evidence>
<keyword evidence="1" id="KW-0472">Membrane</keyword>
<dbReference type="AlphaFoldDB" id="A0A7S8F6W4"/>
<dbReference type="EMBL" id="CP064654">
    <property type="protein sequence ID" value="QPD00239.1"/>
    <property type="molecule type" value="Genomic_DNA"/>
</dbReference>
<gene>
    <name evidence="2" type="ORF">IRL76_06870</name>
</gene>
<evidence type="ECO:0000313" key="2">
    <source>
        <dbReference type="EMBL" id="QPD00239.1"/>
    </source>
</evidence>
<sequence length="172" mass="18430">MTLKRAFLWTWIGGLVLFAIVIALSLPLVLTEVPGGIADHQAAATAAEVDRIQNAWRLAGLWNQAAIAMIGDLVLIGVYGVGCMLGGRHFMTSSTSRVRSLGMVSLMAGFLFLATDYTETVAQFVQLVQFEGDDVLAGLAATVRPIKMAAWIIATLAILLALALDRKSRRTA</sequence>
<name>A0A7S8F6W4_9SPHN</name>
<feature type="transmembrane region" description="Helical" evidence="1">
    <location>
        <begin position="65"/>
        <end position="86"/>
    </location>
</feature>
<dbReference type="RefSeq" id="WP_200984032.1">
    <property type="nucleotide sequence ID" value="NZ_CP064654.1"/>
</dbReference>
<keyword evidence="1" id="KW-1133">Transmembrane helix</keyword>
<proteinExistence type="predicted"/>
<reference evidence="2 3" key="1">
    <citation type="submission" date="2020-11" db="EMBL/GenBank/DDBJ databases">
        <title>The genome sequence of Erythrobacter sp. 6D36.</title>
        <authorList>
            <person name="Liu Y."/>
        </authorList>
    </citation>
    <scope>NUCLEOTIDE SEQUENCE [LARGE SCALE GENOMIC DNA]</scope>
    <source>
        <strain evidence="2 3">6D36</strain>
    </source>
</reference>
<dbReference type="Proteomes" id="UP000594459">
    <property type="component" value="Chromosome"/>
</dbReference>
<evidence type="ECO:0008006" key="4">
    <source>
        <dbReference type="Google" id="ProtNLM"/>
    </source>
</evidence>